<gene>
    <name evidence="1" type="ORF">BANT10_02872</name>
</gene>
<evidence type="ECO:0000313" key="1">
    <source>
        <dbReference type="EMBL" id="SMX96800.1"/>
    </source>
</evidence>
<dbReference type="AlphaFoldDB" id="A0A2H1KAQ3"/>
<organism evidence="1 2">
    <name type="scientific">Brevibacterium antiquum</name>
    <dbReference type="NCBI Taxonomy" id="234835"/>
    <lineage>
        <taxon>Bacteria</taxon>
        <taxon>Bacillati</taxon>
        <taxon>Actinomycetota</taxon>
        <taxon>Actinomycetes</taxon>
        <taxon>Micrococcales</taxon>
        <taxon>Brevibacteriaceae</taxon>
        <taxon>Brevibacterium</taxon>
    </lineage>
</organism>
<evidence type="ECO:0000313" key="2">
    <source>
        <dbReference type="Proteomes" id="UP000234342"/>
    </source>
</evidence>
<reference evidence="2" key="1">
    <citation type="submission" date="2017-03" db="EMBL/GenBank/DDBJ databases">
        <authorList>
            <person name="Monnet C."/>
        </authorList>
    </citation>
    <scope>NUCLEOTIDE SEQUENCE [LARGE SCALE GENOMIC DNA]</scope>
    <source>
        <strain evidence="2">P10</strain>
    </source>
</reference>
<keyword evidence="2" id="KW-1185">Reference proteome</keyword>
<name>A0A2H1KAQ3_9MICO</name>
<proteinExistence type="predicted"/>
<accession>A0A2H1KAQ3</accession>
<dbReference type="EMBL" id="FXZE01000015">
    <property type="protein sequence ID" value="SMX96800.1"/>
    <property type="molecule type" value="Genomic_DNA"/>
</dbReference>
<dbReference type="Proteomes" id="UP000234342">
    <property type="component" value="Unassembled WGS sequence"/>
</dbReference>
<protein>
    <submittedName>
        <fullName evidence="1">Uncharacterized protein</fullName>
    </submittedName>
</protein>
<sequence length="68" mass="7455">MRGISAIALVAVGFFLGVGTFTNVSEIGPQILSFLDLKWWWAVGTSFVDWVTSQPWLNGTQAPGRIEN</sequence>